<feature type="region of interest" description="Disordered" evidence="1">
    <location>
        <begin position="30"/>
        <end position="60"/>
    </location>
</feature>
<protein>
    <submittedName>
        <fullName evidence="2">Uncharacterized protein</fullName>
    </submittedName>
</protein>
<keyword evidence="3" id="KW-1185">Reference proteome</keyword>
<name>A0A6G1I5H5_9PEZI</name>
<dbReference type="Proteomes" id="UP000799640">
    <property type="component" value="Unassembled WGS sequence"/>
</dbReference>
<evidence type="ECO:0000313" key="3">
    <source>
        <dbReference type="Proteomes" id="UP000799640"/>
    </source>
</evidence>
<proteinExistence type="predicted"/>
<organism evidence="2 3">
    <name type="scientific">Trichodelitschia bisporula</name>
    <dbReference type="NCBI Taxonomy" id="703511"/>
    <lineage>
        <taxon>Eukaryota</taxon>
        <taxon>Fungi</taxon>
        <taxon>Dikarya</taxon>
        <taxon>Ascomycota</taxon>
        <taxon>Pezizomycotina</taxon>
        <taxon>Dothideomycetes</taxon>
        <taxon>Dothideomycetes incertae sedis</taxon>
        <taxon>Phaeotrichales</taxon>
        <taxon>Phaeotrichaceae</taxon>
        <taxon>Trichodelitschia</taxon>
    </lineage>
</organism>
<reference evidence="2" key="1">
    <citation type="journal article" date="2020" name="Stud. Mycol.">
        <title>101 Dothideomycetes genomes: a test case for predicting lifestyles and emergence of pathogens.</title>
        <authorList>
            <person name="Haridas S."/>
            <person name="Albert R."/>
            <person name="Binder M."/>
            <person name="Bloem J."/>
            <person name="Labutti K."/>
            <person name="Salamov A."/>
            <person name="Andreopoulos B."/>
            <person name="Baker S."/>
            <person name="Barry K."/>
            <person name="Bills G."/>
            <person name="Bluhm B."/>
            <person name="Cannon C."/>
            <person name="Castanera R."/>
            <person name="Culley D."/>
            <person name="Daum C."/>
            <person name="Ezra D."/>
            <person name="Gonzalez J."/>
            <person name="Henrissat B."/>
            <person name="Kuo A."/>
            <person name="Liang C."/>
            <person name="Lipzen A."/>
            <person name="Lutzoni F."/>
            <person name="Magnuson J."/>
            <person name="Mondo S."/>
            <person name="Nolan M."/>
            <person name="Ohm R."/>
            <person name="Pangilinan J."/>
            <person name="Park H.-J."/>
            <person name="Ramirez L."/>
            <person name="Alfaro M."/>
            <person name="Sun H."/>
            <person name="Tritt A."/>
            <person name="Yoshinaga Y."/>
            <person name="Zwiers L.-H."/>
            <person name="Turgeon B."/>
            <person name="Goodwin S."/>
            <person name="Spatafora J."/>
            <person name="Crous P."/>
            <person name="Grigoriev I."/>
        </authorList>
    </citation>
    <scope>NUCLEOTIDE SEQUENCE</scope>
    <source>
        <strain evidence="2">CBS 262.69</strain>
    </source>
</reference>
<dbReference type="EMBL" id="ML996689">
    <property type="protein sequence ID" value="KAF2403376.1"/>
    <property type="molecule type" value="Genomic_DNA"/>
</dbReference>
<sequence>MLRCARCGAAFPGVRSAKSARTIHYLMSRNLQTPPHPDLIPGLKGRGEMEGGTFHQGTIP</sequence>
<accession>A0A6G1I5H5</accession>
<gene>
    <name evidence="2" type="ORF">EJ06DRAFT_274785</name>
</gene>
<evidence type="ECO:0000256" key="1">
    <source>
        <dbReference type="SAM" id="MobiDB-lite"/>
    </source>
</evidence>
<dbReference type="AlphaFoldDB" id="A0A6G1I5H5"/>
<evidence type="ECO:0000313" key="2">
    <source>
        <dbReference type="EMBL" id="KAF2403376.1"/>
    </source>
</evidence>